<evidence type="ECO:0000313" key="7">
    <source>
        <dbReference type="Proteomes" id="UP000199435"/>
    </source>
</evidence>
<dbReference type="RefSeq" id="WP_092855577.1">
    <property type="nucleotide sequence ID" value="NZ_FMAH01000054.1"/>
</dbReference>
<evidence type="ECO:0000256" key="3">
    <source>
        <dbReference type="ARBA" id="ARBA00022840"/>
    </source>
</evidence>
<name>A0A1C3X365_9HYPH</name>
<evidence type="ECO:0000256" key="2">
    <source>
        <dbReference type="ARBA" id="ARBA00022741"/>
    </source>
</evidence>
<proteinExistence type="inferred from homology"/>
<accession>A0A1C3X365</accession>
<keyword evidence="7" id="KW-1185">Reference proteome</keyword>
<dbReference type="InterPro" id="IPR014729">
    <property type="entry name" value="Rossmann-like_a/b/a_fold"/>
</dbReference>
<comment type="similarity">
    <text evidence="1 4">Belongs to the universal stress protein A family.</text>
</comment>
<dbReference type="SUPFAM" id="SSF52402">
    <property type="entry name" value="Adenine nucleotide alpha hydrolases-like"/>
    <property type="match status" value="1"/>
</dbReference>
<keyword evidence="2" id="KW-0547">Nucleotide-binding</keyword>
<dbReference type="PANTHER" id="PTHR46268">
    <property type="entry name" value="STRESS RESPONSE PROTEIN NHAX"/>
    <property type="match status" value="1"/>
</dbReference>
<evidence type="ECO:0000259" key="5">
    <source>
        <dbReference type="Pfam" id="PF00582"/>
    </source>
</evidence>
<dbReference type="PRINTS" id="PR01438">
    <property type="entry name" value="UNVRSLSTRESS"/>
</dbReference>
<dbReference type="InterPro" id="IPR006015">
    <property type="entry name" value="Universal_stress_UspA"/>
</dbReference>
<dbReference type="CDD" id="cd00293">
    <property type="entry name" value="USP-like"/>
    <property type="match status" value="1"/>
</dbReference>
<evidence type="ECO:0000313" key="6">
    <source>
        <dbReference type="EMBL" id="SCB46678.1"/>
    </source>
</evidence>
<dbReference type="Pfam" id="PF00582">
    <property type="entry name" value="Usp"/>
    <property type="match status" value="1"/>
</dbReference>
<dbReference type="PIRSF" id="PIRSF006276">
    <property type="entry name" value="UspA"/>
    <property type="match status" value="1"/>
</dbReference>
<dbReference type="GO" id="GO:0005737">
    <property type="term" value="C:cytoplasm"/>
    <property type="evidence" value="ECO:0007669"/>
    <property type="project" value="UniProtKB-SubCell"/>
</dbReference>
<gene>
    <name evidence="6" type="ORF">GA0061102_105423</name>
</gene>
<feature type="domain" description="UspA" evidence="5">
    <location>
        <begin position="1"/>
        <end position="145"/>
    </location>
</feature>
<dbReference type="EMBL" id="FMAH01000054">
    <property type="protein sequence ID" value="SCB46678.1"/>
    <property type="molecule type" value="Genomic_DNA"/>
</dbReference>
<dbReference type="STRING" id="411945.GA0061102_105423"/>
<dbReference type="PANTHER" id="PTHR46268:SF27">
    <property type="entry name" value="UNIVERSAL STRESS PROTEIN RV2623"/>
    <property type="match status" value="1"/>
</dbReference>
<keyword evidence="3" id="KW-0067">ATP-binding</keyword>
<evidence type="ECO:0000256" key="4">
    <source>
        <dbReference type="PIRNR" id="PIRNR006276"/>
    </source>
</evidence>
<comment type="subcellular location">
    <subcellularLocation>
        <location evidence="4">Cytoplasm</location>
    </subcellularLocation>
</comment>
<reference evidence="7" key="1">
    <citation type="submission" date="2016-08" db="EMBL/GenBank/DDBJ databases">
        <authorList>
            <person name="Varghese N."/>
            <person name="Submissions Spin"/>
        </authorList>
    </citation>
    <scope>NUCLEOTIDE SEQUENCE [LARGE SCALE GENOMIC DNA]</scope>
    <source>
        <strain evidence="7">HAMBI 2971</strain>
    </source>
</reference>
<dbReference type="Gene3D" id="3.40.50.620">
    <property type="entry name" value="HUPs"/>
    <property type="match status" value="1"/>
</dbReference>
<organism evidence="6 7">
    <name type="scientific">Rhizobium miluonense</name>
    <dbReference type="NCBI Taxonomy" id="411945"/>
    <lineage>
        <taxon>Bacteria</taxon>
        <taxon>Pseudomonadati</taxon>
        <taxon>Pseudomonadota</taxon>
        <taxon>Alphaproteobacteria</taxon>
        <taxon>Hyphomicrobiales</taxon>
        <taxon>Rhizobiaceae</taxon>
        <taxon>Rhizobium/Agrobacterium group</taxon>
        <taxon>Rhizobium</taxon>
    </lineage>
</organism>
<evidence type="ECO:0000256" key="1">
    <source>
        <dbReference type="ARBA" id="ARBA00008791"/>
    </source>
</evidence>
<sequence>MFRHILVPTDGSKMASQAAAQAMALAAEMNAEITLLAVAEPFRMLAIDSDEYRNQQQEHERTAASNCEAMLLRQKLRASDKGVLCKTLVIKSNDIAKTIVDTADSLDCDLIAMATHGRSGLSSLLMGSVANGVIAKAHIPVLVYR</sequence>
<protein>
    <recommendedName>
        <fullName evidence="4">Universal stress protein</fullName>
    </recommendedName>
</protein>
<dbReference type="GO" id="GO:0005524">
    <property type="term" value="F:ATP binding"/>
    <property type="evidence" value="ECO:0007669"/>
    <property type="project" value="UniProtKB-KW"/>
</dbReference>
<dbReference type="Proteomes" id="UP000199435">
    <property type="component" value="Unassembled WGS sequence"/>
</dbReference>
<dbReference type="InterPro" id="IPR006016">
    <property type="entry name" value="UspA"/>
</dbReference>
<keyword evidence="4" id="KW-0963">Cytoplasm</keyword>
<dbReference type="OrthoDB" id="5564966at2"/>
<dbReference type="AlphaFoldDB" id="A0A1C3X365"/>